<feature type="region of interest" description="Disordered" evidence="1">
    <location>
        <begin position="1"/>
        <end position="57"/>
    </location>
</feature>
<dbReference type="Proteomes" id="UP001444661">
    <property type="component" value="Unassembled WGS sequence"/>
</dbReference>
<feature type="compositionally biased region" description="Basic and acidic residues" evidence="1">
    <location>
        <begin position="1"/>
        <end position="14"/>
    </location>
</feature>
<keyword evidence="3" id="KW-1185">Reference proteome</keyword>
<feature type="compositionally biased region" description="Basic and acidic residues" evidence="1">
    <location>
        <begin position="653"/>
        <end position="663"/>
    </location>
</feature>
<evidence type="ECO:0000313" key="2">
    <source>
        <dbReference type="EMBL" id="KAK8043976.1"/>
    </source>
</evidence>
<sequence>MYSKFNRDAGRRNSDTFSTASTAAMPMPNESTDKPRATGSDTSTKKEPGRTSPMEKGIEAAHCDNPNVPKSFIPPANVLSTIPEEPLVGPQLQHKPLTRPAETKAQGFWNTASNTDLTLHLELEVVEDLETIFEEFSRFCMLGCFTACKQFVKDNLGEHLHLPYVRCHLAEMMMRQGDFTSLVDLGYQTSPQKPANEDERLLEDYLGLMTLLAENHDPKTGRFTYHGIMSRSFDGLSRRPQSEYLGSTKFWRDFYSTMLRQGRVWDISGPLLAMGLVNGITPVISNIFDGATLSEGIGKLMAQWMETVPPNDVLTISALLDFLMCLLTEFFYWDISFESNIEYIIGRSTPLALALVQNNQDFLKTRPYLRWVLATARHAHEKASSDVDSFVQYLKRQGGSTFYSDRRSLPQYIPVEQENPEWQLPDAAPQFKDPIRLVLRIARDLGDYITEVMALQQLILFSKTPAREFAELCELQRSTGDLVGYVNTLLSRYLVSNTDEARHQLQEALSDEILVEGVSDVMEEDLVWKACELIRSLKTSKLKARLPHRIARGFTNGISPVILSAENTSFERQGGLRKRPMVDITTGDAPTPNRVRFLLSKKTSKSPTWVSVDTNSSTNSSEIFFSSGEDDPAWSESGDSTGFRQEATSAQSEIRKREAHGRMSDWPSVNEEVSFHSETENDSGSAVSNPPDRSKTRREAVARQYPQARTIRLASPYIDETEKSGPKASENARLHGIHALAAQARPQNYKHISYNEQMSDGEQGVARIPTNTQFRRLIRTRGL</sequence>
<feature type="region of interest" description="Disordered" evidence="1">
    <location>
        <begin position="607"/>
        <end position="700"/>
    </location>
</feature>
<proteinExistence type="predicted"/>
<accession>A0ABR1TBK8</accession>
<feature type="compositionally biased region" description="Low complexity" evidence="1">
    <location>
        <begin position="610"/>
        <end position="627"/>
    </location>
</feature>
<gene>
    <name evidence="2" type="ORF">PG993_004000</name>
</gene>
<name>A0ABR1TBK8_9PEZI</name>
<reference evidence="2 3" key="1">
    <citation type="submission" date="2023-01" db="EMBL/GenBank/DDBJ databases">
        <title>Analysis of 21 Apiospora genomes using comparative genomics revels a genus with tremendous synthesis potential of carbohydrate active enzymes and secondary metabolites.</title>
        <authorList>
            <person name="Sorensen T."/>
        </authorList>
    </citation>
    <scope>NUCLEOTIDE SEQUENCE [LARGE SCALE GENOMIC DNA]</scope>
    <source>
        <strain evidence="2 3">CBS 33761</strain>
    </source>
</reference>
<evidence type="ECO:0000256" key="1">
    <source>
        <dbReference type="SAM" id="MobiDB-lite"/>
    </source>
</evidence>
<evidence type="ECO:0000313" key="3">
    <source>
        <dbReference type="Proteomes" id="UP001444661"/>
    </source>
</evidence>
<comment type="caution">
    <text evidence="2">The sequence shown here is derived from an EMBL/GenBank/DDBJ whole genome shotgun (WGS) entry which is preliminary data.</text>
</comment>
<feature type="compositionally biased region" description="Polar residues" evidence="1">
    <location>
        <begin position="637"/>
        <end position="652"/>
    </location>
</feature>
<dbReference type="EMBL" id="JAQQWK010000003">
    <property type="protein sequence ID" value="KAK8043976.1"/>
    <property type="molecule type" value="Genomic_DNA"/>
</dbReference>
<organism evidence="2 3">
    <name type="scientific">Apiospora rasikravindrae</name>
    <dbReference type="NCBI Taxonomy" id="990691"/>
    <lineage>
        <taxon>Eukaryota</taxon>
        <taxon>Fungi</taxon>
        <taxon>Dikarya</taxon>
        <taxon>Ascomycota</taxon>
        <taxon>Pezizomycotina</taxon>
        <taxon>Sordariomycetes</taxon>
        <taxon>Xylariomycetidae</taxon>
        <taxon>Amphisphaeriales</taxon>
        <taxon>Apiosporaceae</taxon>
        <taxon>Apiospora</taxon>
    </lineage>
</organism>
<protein>
    <submittedName>
        <fullName evidence="2">Uncharacterized protein</fullName>
    </submittedName>
</protein>